<sequence>MIRARRLIFVHERAGGIVIFRFDRRNEREFPGRSVMKMEFTVQSPATEPSVEMEATLSVQI</sequence>
<organism evidence="1 2">
    <name type="scientific">Orrella marina</name>
    <dbReference type="NCBI Taxonomy" id="2163011"/>
    <lineage>
        <taxon>Bacteria</taxon>
        <taxon>Pseudomonadati</taxon>
        <taxon>Pseudomonadota</taxon>
        <taxon>Betaproteobacteria</taxon>
        <taxon>Burkholderiales</taxon>
        <taxon>Alcaligenaceae</taxon>
        <taxon>Orrella</taxon>
    </lineage>
</organism>
<reference evidence="1 2" key="1">
    <citation type="submission" date="2018-04" db="EMBL/GenBank/DDBJ databases">
        <title>Bordetella sp. HZ20 isolated from seawater.</title>
        <authorList>
            <person name="Sun C."/>
        </authorList>
    </citation>
    <scope>NUCLEOTIDE SEQUENCE [LARGE SCALE GENOMIC DNA]</scope>
    <source>
        <strain evidence="1 2">HZ20</strain>
    </source>
</reference>
<keyword evidence="2" id="KW-1185">Reference proteome</keyword>
<evidence type="ECO:0000313" key="1">
    <source>
        <dbReference type="EMBL" id="AWB32767.1"/>
    </source>
</evidence>
<dbReference type="EMBL" id="CP028901">
    <property type="protein sequence ID" value="AWB32767.1"/>
    <property type="molecule type" value="Genomic_DNA"/>
</dbReference>
<dbReference type="KEGG" id="boz:DBV39_02465"/>
<proteinExistence type="predicted"/>
<protein>
    <submittedName>
        <fullName evidence="1">Uncharacterized protein</fullName>
    </submittedName>
</protein>
<dbReference type="Proteomes" id="UP000244571">
    <property type="component" value="Chromosome"/>
</dbReference>
<name>A0A2R4XG24_9BURK</name>
<evidence type="ECO:0000313" key="2">
    <source>
        <dbReference type="Proteomes" id="UP000244571"/>
    </source>
</evidence>
<accession>A0A2R4XG24</accession>
<dbReference type="AlphaFoldDB" id="A0A2R4XG24"/>
<gene>
    <name evidence="1" type="ORF">DBV39_02465</name>
</gene>